<dbReference type="Proteomes" id="UP000243679">
    <property type="component" value="Chromosome"/>
</dbReference>
<dbReference type="OrthoDB" id="9791274at2"/>
<organism evidence="2 3">
    <name type="scientific">Candidatus Nitrosoglobus terrae</name>
    <dbReference type="NCBI Taxonomy" id="1630141"/>
    <lineage>
        <taxon>Bacteria</taxon>
        <taxon>Pseudomonadati</taxon>
        <taxon>Pseudomonadota</taxon>
        <taxon>Gammaproteobacteria</taxon>
        <taxon>Chromatiales</taxon>
        <taxon>Chromatiaceae</taxon>
        <taxon>Candidatus Nitrosoglobus</taxon>
    </lineage>
</organism>
<feature type="binding site" evidence="1">
    <location>
        <position position="166"/>
    </location>
    <ligand>
        <name>S-adenosyl-L-methionine</name>
        <dbReference type="ChEBI" id="CHEBI:59789"/>
    </ligand>
</feature>
<accession>A0A1Q2SPX8</accession>
<sequence length="282" mass="32668">MFSYRHAFHAGNHADVLKHIILIHLLRYLSQKDKPLWYIDTHAGAALYRLDEGYAIKNKEYENGISRLWTDTNIANALLIDYLDQVRIHNSNNRLYCYPGSSQIATQILREQDRLRVFELHSTEGKQLEQYFYSASPRVIAQASDGFNSLRSLLPPTSKRGLVLIDPSYEDKRDYQRVLTALQEGLKRFKTGVYVIWYPQLQNRESYRFPSKLKQLPNSSWLHVTLTVKSPEASGFGLYGSGIFILNPSWKLPEALGLIMPYLVKILKQDNNADFTLEWNLK</sequence>
<comment type="subunit">
    <text evidence="1">Monomer.</text>
</comment>
<dbReference type="Gene3D" id="3.40.50.150">
    <property type="entry name" value="Vaccinia Virus protein VP39"/>
    <property type="match status" value="1"/>
</dbReference>
<evidence type="ECO:0000256" key="1">
    <source>
        <dbReference type="HAMAP-Rule" id="MF_00934"/>
    </source>
</evidence>
<dbReference type="AlphaFoldDB" id="A0A1Q2SPX8"/>
<keyword evidence="3" id="KW-1185">Reference proteome</keyword>
<keyword evidence="1" id="KW-0489">Methyltransferase</keyword>
<comment type="similarity">
    <text evidence="1">Belongs to the RlmJ family.</text>
</comment>
<feature type="site" description="Interaction with substrate rRNA" evidence="1">
    <location>
        <position position="4"/>
    </location>
</feature>
<dbReference type="RefSeq" id="WP_096527626.1">
    <property type="nucleotide sequence ID" value="NZ_AP014836.1"/>
</dbReference>
<name>A0A1Q2SPX8_9GAMM</name>
<dbReference type="EMBL" id="AP014836">
    <property type="protein sequence ID" value="BAW81157.1"/>
    <property type="molecule type" value="Genomic_DNA"/>
</dbReference>
<dbReference type="HAMAP" id="MF_00934">
    <property type="entry name" value="23SrRNA_methyltr_J"/>
    <property type="match status" value="1"/>
</dbReference>
<dbReference type="SUPFAM" id="SSF53335">
    <property type="entry name" value="S-adenosyl-L-methionine-dependent methyltransferases"/>
    <property type="match status" value="1"/>
</dbReference>
<protein>
    <recommendedName>
        <fullName evidence="1">Ribosomal RNA large subunit methyltransferase J</fullName>
        <ecNumber evidence="1">2.1.1.266</ecNumber>
    </recommendedName>
    <alternativeName>
        <fullName evidence="1">23S rRNA (adenine(2030)-N6)-methyltransferase</fullName>
    </alternativeName>
    <alternativeName>
        <fullName evidence="1">23S rRNA m6A2030 methyltransferase</fullName>
    </alternativeName>
</protein>
<feature type="active site" description="Proton acceptor" evidence="1">
    <location>
        <position position="166"/>
    </location>
</feature>
<keyword evidence="1" id="KW-0694">RNA-binding</keyword>
<comment type="catalytic activity">
    <reaction evidence="1">
        <text>adenosine(2030) in 23S rRNA + S-adenosyl-L-methionine = N(6)-methyladenosine(2030) in 23S rRNA + S-adenosyl-L-homocysteine + H(+)</text>
        <dbReference type="Rhea" id="RHEA:43736"/>
        <dbReference type="Rhea" id="RHEA-COMP:10668"/>
        <dbReference type="Rhea" id="RHEA-COMP:10669"/>
        <dbReference type="ChEBI" id="CHEBI:15378"/>
        <dbReference type="ChEBI" id="CHEBI:57856"/>
        <dbReference type="ChEBI" id="CHEBI:59789"/>
        <dbReference type="ChEBI" id="CHEBI:74411"/>
        <dbReference type="ChEBI" id="CHEBI:74449"/>
        <dbReference type="EC" id="2.1.1.266"/>
    </reaction>
</comment>
<dbReference type="GO" id="GO:0036307">
    <property type="term" value="F:23S rRNA (adenine(2030)-N(6))-methyltransferase activity"/>
    <property type="evidence" value="ECO:0007669"/>
    <property type="project" value="UniProtKB-UniRule"/>
</dbReference>
<keyword evidence="1" id="KW-0698">rRNA processing</keyword>
<feature type="binding site" evidence="1">
    <location>
        <position position="42"/>
    </location>
    <ligand>
        <name>S-adenosyl-L-methionine</name>
        <dbReference type="ChEBI" id="CHEBI:59789"/>
    </ligand>
</feature>
<feature type="binding site" evidence="1">
    <location>
        <position position="119"/>
    </location>
    <ligand>
        <name>S-adenosyl-L-methionine</name>
        <dbReference type="ChEBI" id="CHEBI:59789"/>
    </ligand>
</feature>
<dbReference type="GO" id="GO:0005829">
    <property type="term" value="C:cytosol"/>
    <property type="evidence" value="ECO:0007669"/>
    <property type="project" value="TreeGrafter"/>
</dbReference>
<dbReference type="KEGG" id="ntt:TAO_1787"/>
<feature type="binding site" evidence="1">
    <location>
        <position position="19"/>
    </location>
    <ligand>
        <name>S-adenosyl-L-methionine</name>
        <dbReference type="ChEBI" id="CHEBI:59789"/>
    </ligand>
</feature>
<reference evidence="2 3" key="1">
    <citation type="journal article" date="2017" name="ISME J.">
        <title>An acid-tolerant ammonia-oxidizing ?-proteobacterium from soil.</title>
        <authorList>
            <person name="Hayatsu M."/>
            <person name="Tago K."/>
            <person name="Uchiyama I."/>
            <person name="Toyoda A."/>
            <person name="Wang Y."/>
            <person name="Shimomura Y."/>
            <person name="Okubo T."/>
            <person name="Kurisu F."/>
            <person name="Hirono Y."/>
            <person name="Nonaka K."/>
            <person name="Akiyama H."/>
            <person name="Itoh T."/>
            <person name="Takami H."/>
        </authorList>
    </citation>
    <scope>NUCLEOTIDE SEQUENCE [LARGE SCALE GENOMIC DNA]</scope>
    <source>
        <strain evidence="2 3">TAO100</strain>
    </source>
</reference>
<proteinExistence type="inferred from homology"/>
<dbReference type="GO" id="GO:0003723">
    <property type="term" value="F:RNA binding"/>
    <property type="evidence" value="ECO:0007669"/>
    <property type="project" value="UniProtKB-UniRule"/>
</dbReference>
<dbReference type="Pfam" id="PF04378">
    <property type="entry name" value="RsmJ"/>
    <property type="match status" value="1"/>
</dbReference>
<keyword evidence="1" id="KW-0808">Transferase</keyword>
<dbReference type="EC" id="2.1.1.266" evidence="1"/>
<comment type="function">
    <text evidence="1">Specifically methylates the adenine in position 2030 of 23S rRNA.</text>
</comment>
<feature type="binding site" evidence="1">
    <location>
        <position position="101"/>
    </location>
    <ligand>
        <name>S-adenosyl-L-methionine</name>
        <dbReference type="ChEBI" id="CHEBI:59789"/>
    </ligand>
</feature>
<dbReference type="InterPro" id="IPR029063">
    <property type="entry name" value="SAM-dependent_MTases_sf"/>
</dbReference>
<dbReference type="InterPro" id="IPR007473">
    <property type="entry name" value="RlmJ"/>
</dbReference>
<dbReference type="GO" id="GO:0070475">
    <property type="term" value="P:rRNA base methylation"/>
    <property type="evidence" value="ECO:0007669"/>
    <property type="project" value="UniProtKB-UniRule"/>
</dbReference>
<evidence type="ECO:0000313" key="3">
    <source>
        <dbReference type="Proteomes" id="UP000243679"/>
    </source>
</evidence>
<dbReference type="PANTHER" id="PTHR37426:SF1">
    <property type="entry name" value="RIBOSOMAL RNA LARGE SUBUNIT METHYLTRANSFERASE J"/>
    <property type="match status" value="1"/>
</dbReference>
<evidence type="ECO:0000313" key="2">
    <source>
        <dbReference type="EMBL" id="BAW81157.1"/>
    </source>
</evidence>
<keyword evidence="1" id="KW-0949">S-adenosyl-L-methionine</keyword>
<feature type="binding site" evidence="1">
    <location>
        <begin position="145"/>
        <end position="146"/>
    </location>
    <ligand>
        <name>S-adenosyl-L-methionine</name>
        <dbReference type="ChEBI" id="CHEBI:59789"/>
    </ligand>
</feature>
<dbReference type="PANTHER" id="PTHR37426">
    <property type="entry name" value="RIBOSOMAL RNA LARGE SUBUNIT METHYLTRANSFERASE J"/>
    <property type="match status" value="1"/>
</dbReference>
<gene>
    <name evidence="1" type="primary">rlmJ</name>
    <name evidence="2" type="ORF">TAO_1787</name>
</gene>